<feature type="compositionally biased region" description="Basic and acidic residues" evidence="1">
    <location>
        <begin position="35"/>
        <end position="51"/>
    </location>
</feature>
<evidence type="ECO:0000256" key="1">
    <source>
        <dbReference type="SAM" id="MobiDB-lite"/>
    </source>
</evidence>
<evidence type="ECO:0000313" key="3">
    <source>
        <dbReference type="EMBL" id="EDL86698.1"/>
    </source>
</evidence>
<evidence type="ECO:0000256" key="2">
    <source>
        <dbReference type="SAM" id="Phobius"/>
    </source>
</evidence>
<keyword evidence="2" id="KW-0472">Membrane</keyword>
<keyword evidence="2" id="KW-1133">Transmembrane helix</keyword>
<gene>
    <name evidence="3" type="ORF">rCG_41757</name>
</gene>
<evidence type="ECO:0000313" key="4">
    <source>
        <dbReference type="Proteomes" id="UP000234681"/>
    </source>
</evidence>
<name>A6KT44_RAT</name>
<dbReference type="AlphaFoldDB" id="A6KT44"/>
<reference evidence="4" key="1">
    <citation type="submission" date="2005-09" db="EMBL/GenBank/DDBJ databases">
        <authorList>
            <person name="Mural R.J."/>
            <person name="Li P.W."/>
            <person name="Adams M.D."/>
            <person name="Amanatides P.G."/>
            <person name="Baden-Tillson H."/>
            <person name="Barnstead M."/>
            <person name="Chin S.H."/>
            <person name="Dew I."/>
            <person name="Evans C.A."/>
            <person name="Ferriera S."/>
            <person name="Flanigan M."/>
            <person name="Fosler C."/>
            <person name="Glodek A."/>
            <person name="Gu Z."/>
            <person name="Holt R.A."/>
            <person name="Jennings D."/>
            <person name="Kraft C.L."/>
            <person name="Lu F."/>
            <person name="Nguyen T."/>
            <person name="Nusskern D.R."/>
            <person name="Pfannkoch C.M."/>
            <person name="Sitter C."/>
            <person name="Sutton G.G."/>
            <person name="Venter J.C."/>
            <person name="Wang Z."/>
            <person name="Woodage T."/>
            <person name="Zheng X.H."/>
            <person name="Zhong F."/>
        </authorList>
    </citation>
    <scope>NUCLEOTIDE SEQUENCE [LARGE SCALE GENOMIC DNA]</scope>
    <source>
        <strain>BN</strain>
        <strain evidence="4">Sprague-Dawley</strain>
    </source>
</reference>
<accession>A6KT44</accession>
<feature type="transmembrane region" description="Helical" evidence="2">
    <location>
        <begin position="80"/>
        <end position="98"/>
    </location>
</feature>
<organism evidence="3 4">
    <name type="scientific">Rattus norvegicus</name>
    <name type="common">Rat</name>
    <dbReference type="NCBI Taxonomy" id="10116"/>
    <lineage>
        <taxon>Eukaryota</taxon>
        <taxon>Metazoa</taxon>
        <taxon>Chordata</taxon>
        <taxon>Craniata</taxon>
        <taxon>Vertebrata</taxon>
        <taxon>Euteleostomi</taxon>
        <taxon>Mammalia</taxon>
        <taxon>Eutheria</taxon>
        <taxon>Euarchontoglires</taxon>
        <taxon>Glires</taxon>
        <taxon>Rodentia</taxon>
        <taxon>Myomorpha</taxon>
        <taxon>Muroidea</taxon>
        <taxon>Muridae</taxon>
        <taxon>Murinae</taxon>
        <taxon>Rattus</taxon>
    </lineage>
</organism>
<feature type="region of interest" description="Disordered" evidence="1">
    <location>
        <begin position="27"/>
        <end position="54"/>
    </location>
</feature>
<protein>
    <submittedName>
        <fullName evidence="3">RCG41757</fullName>
    </submittedName>
</protein>
<sequence length="112" mass="12560">MNINQNTDPLCTSLPLSRSVCRHSPYSTRQIHNGDGGERSAHHSQRSEVRGQKTSLMLNTTDVQPGLRSFPEYDVQGPEILGLPHVFFFCLFVLFFVFTGGDRDYDPAAVTM</sequence>
<proteinExistence type="predicted"/>
<dbReference type="EMBL" id="CH474118">
    <property type="protein sequence ID" value="EDL86698.1"/>
    <property type="molecule type" value="Genomic_DNA"/>
</dbReference>
<dbReference type="Proteomes" id="UP000234681">
    <property type="component" value="Chromosome 20"/>
</dbReference>
<keyword evidence="2" id="KW-0812">Transmembrane</keyword>